<dbReference type="EMBL" id="AP025298">
    <property type="protein sequence ID" value="BDD02158.1"/>
    <property type="molecule type" value="Genomic_DNA"/>
</dbReference>
<dbReference type="PROSITE" id="PS51149">
    <property type="entry name" value="GLY_RADICAL_2"/>
    <property type="match status" value="1"/>
</dbReference>
<dbReference type="PANTHER" id="PTHR43641">
    <property type="entry name" value="FORMATE ACETYLTRANSFERASE 3-RELATED"/>
    <property type="match status" value="1"/>
</dbReference>
<dbReference type="InterPro" id="IPR004184">
    <property type="entry name" value="PFL_dom"/>
</dbReference>
<sequence length="726" mass="81649">MATKTINSIYAFEQYQARIDALKTAKRAQTKEKIEKEGLLDEDDYGRIAVPDQPWSIIPNHADGSFYGLQGWTINFCSLMDQHPTYVDPNDAFAGRWIYFMSKMRPNKWHPDYPFSELIANQQKYDIIHGIGDDAHFAPDYELGLELGWSGLLAKIDHYKQVNTTPEQQAFYTAHQQGINSVLGWIKRHVEVIEGMIPAQKDAALKENLKQMAAVNSNLLSAPPKTFREACQWIIWYHLASRTYNRDGAGGQIDTLLQPFYERDLALGHIDRAEAVYLLSCFLINDPIYWQLGGPDGQGGDVASEISFLILEACDKVNSSLNITIRVHENMDQQLFDRSLQYLIKNKNAWPRYSGDKALVEGFMKNGYEESLAQKRIAVGCNWMSLPGLEYTMNDLVKINLAKVFEVAWEELIEGSDEYNSHRLWEIFSHHLTIAVQTASDGIRHHLKYQQFNEPELLLNLLSYGPLEKGVDVSAGGATYYNLSIDGAGLAVVADSFAAIEQRIEHEGKLSWKQLAHLLDHNFENDGGERYRHLLQNSQRFGQGNTYGDTWAQKISRYFSQLVKAQSNDQEGYCFIPGLFSWANTVGLGRSVKATPNGRKATTPISHGANPTAGFVIDGGGSLALATSIAKIQPGYGNTAPMQWELDPSLAVSDYIDLIGAVIKTHFELGGTLINVNIMDKQTILDAHERPEAYPDLVVRITGFTAYFSMLSKEFRQLVVDRILEN</sequence>
<evidence type="ECO:0000256" key="3">
    <source>
        <dbReference type="PROSITE-ProRule" id="PRU00493"/>
    </source>
</evidence>
<name>A0ABM7VME8_9BACT</name>
<dbReference type="Gene3D" id="3.20.70.20">
    <property type="match status" value="1"/>
</dbReference>
<feature type="domain" description="PFL" evidence="5">
    <location>
        <begin position="1"/>
        <end position="600"/>
    </location>
</feature>
<geneLocation type="plasmid" evidence="6 7">
    <name>pPP6</name>
</geneLocation>
<dbReference type="Pfam" id="PF01228">
    <property type="entry name" value="Gly_radical"/>
    <property type="match status" value="1"/>
</dbReference>
<dbReference type="RefSeq" id="WP_338399328.1">
    <property type="nucleotide sequence ID" value="NZ_AP025298.1"/>
</dbReference>
<dbReference type="Pfam" id="PF02901">
    <property type="entry name" value="PFL-like"/>
    <property type="match status" value="1"/>
</dbReference>
<dbReference type="PANTHER" id="PTHR43641:SF2">
    <property type="entry name" value="DEHYDRATASE YBIW-RELATED"/>
    <property type="match status" value="1"/>
</dbReference>
<evidence type="ECO:0000313" key="6">
    <source>
        <dbReference type="EMBL" id="BDD02158.1"/>
    </source>
</evidence>
<dbReference type="InterPro" id="IPR001150">
    <property type="entry name" value="Gly_radical"/>
</dbReference>
<evidence type="ECO:0000313" key="7">
    <source>
        <dbReference type="Proteomes" id="UP001354989"/>
    </source>
</evidence>
<gene>
    <name evidence="6" type="ORF">PEPS_44380</name>
</gene>
<feature type="modified residue" description="Glycine radical" evidence="3">
    <location>
        <position position="703"/>
    </location>
</feature>
<accession>A0ABM7VME8</accession>
<feature type="domain" description="Glycine radical" evidence="4">
    <location>
        <begin position="607"/>
        <end position="726"/>
    </location>
</feature>
<dbReference type="PROSITE" id="PS51554">
    <property type="entry name" value="PFL"/>
    <property type="match status" value="1"/>
</dbReference>
<evidence type="ECO:0000256" key="1">
    <source>
        <dbReference type="ARBA" id="ARBA00022818"/>
    </source>
</evidence>
<evidence type="ECO:0000259" key="4">
    <source>
        <dbReference type="PROSITE" id="PS51149"/>
    </source>
</evidence>
<dbReference type="InterPro" id="IPR051215">
    <property type="entry name" value="GRE"/>
</dbReference>
<organism evidence="6 7">
    <name type="scientific">Persicobacter psychrovividus</name>
    <dbReference type="NCBI Taxonomy" id="387638"/>
    <lineage>
        <taxon>Bacteria</taxon>
        <taxon>Pseudomonadati</taxon>
        <taxon>Bacteroidota</taxon>
        <taxon>Cytophagia</taxon>
        <taxon>Cytophagales</taxon>
        <taxon>Persicobacteraceae</taxon>
        <taxon>Persicobacter</taxon>
    </lineage>
</organism>
<dbReference type="SUPFAM" id="SSF51998">
    <property type="entry name" value="PFL-like glycyl radical enzymes"/>
    <property type="match status" value="1"/>
</dbReference>
<reference evidence="6 7" key="1">
    <citation type="submission" date="2021-12" db="EMBL/GenBank/DDBJ databases">
        <title>Genome sequencing of bacteria with rrn-lacking chromosome and rrn-plasmid.</title>
        <authorList>
            <person name="Anda M."/>
            <person name="Iwasaki W."/>
        </authorList>
    </citation>
    <scope>NUCLEOTIDE SEQUENCE [LARGE SCALE GENOMIC DNA]</scope>
    <source>
        <strain evidence="6 7">NBRC 101262</strain>
        <plasmid evidence="6 7">pPP6</plasmid>
    </source>
</reference>
<proteinExistence type="predicted"/>
<dbReference type="Proteomes" id="UP001354989">
    <property type="component" value="Plasmid pPP6"/>
</dbReference>
<protein>
    <submittedName>
        <fullName evidence="6">Formate acetyltransferase</fullName>
    </submittedName>
</protein>
<keyword evidence="7" id="KW-1185">Reference proteome</keyword>
<keyword evidence="2" id="KW-0456">Lyase</keyword>
<keyword evidence="6" id="KW-0614">Plasmid</keyword>
<keyword evidence="1 3" id="KW-0556">Organic radical</keyword>
<evidence type="ECO:0000259" key="5">
    <source>
        <dbReference type="PROSITE" id="PS51554"/>
    </source>
</evidence>
<evidence type="ECO:0000256" key="2">
    <source>
        <dbReference type="ARBA" id="ARBA00023239"/>
    </source>
</evidence>